<accession>A0ACB8TLW4</accession>
<sequence>MILFISEAHMSVLTGIKEQQPGAYHRLMGKLYRNVTYVNLFYPYAPLIPFFLVARVELSLSKLMLTRSSATWILIILKISCTIPL</sequence>
<keyword evidence="2" id="KW-1185">Reference proteome</keyword>
<protein>
    <submittedName>
        <fullName evidence="1">Uncharacterized protein</fullName>
    </submittedName>
</protein>
<name>A0ACB8TLW4_9APHY</name>
<proteinExistence type="predicted"/>
<evidence type="ECO:0000313" key="1">
    <source>
        <dbReference type="EMBL" id="KAI0083005.1"/>
    </source>
</evidence>
<evidence type="ECO:0000313" key="2">
    <source>
        <dbReference type="Proteomes" id="UP001055072"/>
    </source>
</evidence>
<dbReference type="EMBL" id="MU275020">
    <property type="protein sequence ID" value="KAI0083005.1"/>
    <property type="molecule type" value="Genomic_DNA"/>
</dbReference>
<gene>
    <name evidence="1" type="ORF">BDY19DRAFT_141650</name>
</gene>
<reference evidence="1" key="1">
    <citation type="journal article" date="2021" name="Environ. Microbiol.">
        <title>Gene family expansions and transcriptome signatures uncover fungal adaptations to wood decay.</title>
        <authorList>
            <person name="Hage H."/>
            <person name="Miyauchi S."/>
            <person name="Viragh M."/>
            <person name="Drula E."/>
            <person name="Min B."/>
            <person name="Chaduli D."/>
            <person name="Navarro D."/>
            <person name="Favel A."/>
            <person name="Norest M."/>
            <person name="Lesage-Meessen L."/>
            <person name="Balint B."/>
            <person name="Merenyi Z."/>
            <person name="de Eugenio L."/>
            <person name="Morin E."/>
            <person name="Martinez A.T."/>
            <person name="Baldrian P."/>
            <person name="Stursova M."/>
            <person name="Martinez M.J."/>
            <person name="Novotny C."/>
            <person name="Magnuson J.K."/>
            <person name="Spatafora J.W."/>
            <person name="Maurice S."/>
            <person name="Pangilinan J."/>
            <person name="Andreopoulos W."/>
            <person name="LaButti K."/>
            <person name="Hundley H."/>
            <person name="Na H."/>
            <person name="Kuo A."/>
            <person name="Barry K."/>
            <person name="Lipzen A."/>
            <person name="Henrissat B."/>
            <person name="Riley R."/>
            <person name="Ahrendt S."/>
            <person name="Nagy L.G."/>
            <person name="Grigoriev I.V."/>
            <person name="Martin F."/>
            <person name="Rosso M.N."/>
        </authorList>
    </citation>
    <scope>NUCLEOTIDE SEQUENCE</scope>
    <source>
        <strain evidence="1">CBS 384.51</strain>
    </source>
</reference>
<organism evidence="1 2">
    <name type="scientific">Irpex rosettiformis</name>
    <dbReference type="NCBI Taxonomy" id="378272"/>
    <lineage>
        <taxon>Eukaryota</taxon>
        <taxon>Fungi</taxon>
        <taxon>Dikarya</taxon>
        <taxon>Basidiomycota</taxon>
        <taxon>Agaricomycotina</taxon>
        <taxon>Agaricomycetes</taxon>
        <taxon>Polyporales</taxon>
        <taxon>Irpicaceae</taxon>
        <taxon>Irpex</taxon>
    </lineage>
</organism>
<comment type="caution">
    <text evidence="1">The sequence shown here is derived from an EMBL/GenBank/DDBJ whole genome shotgun (WGS) entry which is preliminary data.</text>
</comment>
<dbReference type="Proteomes" id="UP001055072">
    <property type="component" value="Unassembled WGS sequence"/>
</dbReference>